<evidence type="ECO:0000256" key="2">
    <source>
        <dbReference type="ARBA" id="ARBA00022448"/>
    </source>
</evidence>
<feature type="transmembrane region" description="Helical" evidence="7">
    <location>
        <begin position="129"/>
        <end position="150"/>
    </location>
</feature>
<evidence type="ECO:0000259" key="8">
    <source>
        <dbReference type="Pfam" id="PF04290"/>
    </source>
</evidence>
<dbReference type="EMBL" id="RRZB01000078">
    <property type="protein sequence ID" value="MBE0465339.1"/>
    <property type="molecule type" value="Genomic_DNA"/>
</dbReference>
<comment type="caution">
    <text evidence="9">The sequence shown here is derived from an EMBL/GenBank/DDBJ whole genome shotgun (WGS) entry which is preliminary data.</text>
</comment>
<evidence type="ECO:0000256" key="1">
    <source>
        <dbReference type="ARBA" id="ARBA00004651"/>
    </source>
</evidence>
<evidence type="ECO:0000256" key="6">
    <source>
        <dbReference type="ARBA" id="ARBA00023136"/>
    </source>
</evidence>
<evidence type="ECO:0000256" key="7">
    <source>
        <dbReference type="RuleBase" id="RU369079"/>
    </source>
</evidence>
<reference evidence="9 10" key="1">
    <citation type="submission" date="2020-07" db="EMBL/GenBank/DDBJ databases">
        <title>Halophilic bacteria isolated from french cheeses.</title>
        <authorList>
            <person name="Kothe C.I."/>
            <person name="Farah-Kraiem B."/>
            <person name="Renault P."/>
            <person name="Dridi B."/>
        </authorList>
    </citation>
    <scope>NUCLEOTIDE SEQUENCE [LARGE SCALE GENOMIC DNA]</scope>
    <source>
        <strain evidence="9 10">FME20</strain>
    </source>
</reference>
<dbReference type="InterPro" id="IPR055348">
    <property type="entry name" value="DctQ"/>
</dbReference>
<gene>
    <name evidence="9" type="ORF">EI547_18085</name>
</gene>
<keyword evidence="2 7" id="KW-0813">Transport</keyword>
<keyword evidence="3" id="KW-1003">Cell membrane</keyword>
<feature type="domain" description="Tripartite ATP-independent periplasmic transporters DctQ component" evidence="8">
    <location>
        <begin position="28"/>
        <end position="158"/>
    </location>
</feature>
<proteinExistence type="inferred from homology"/>
<comment type="subcellular location">
    <subcellularLocation>
        <location evidence="7">Cell inner membrane</location>
        <topology evidence="7">Multi-pass membrane protein</topology>
    </subcellularLocation>
    <subcellularLocation>
        <location evidence="1">Cell membrane</location>
        <topology evidence="1">Multi-pass membrane protein</topology>
    </subcellularLocation>
</comment>
<dbReference type="Proteomes" id="UP001645038">
    <property type="component" value="Unassembled WGS sequence"/>
</dbReference>
<comment type="subunit">
    <text evidence="7">The complex comprises the extracytoplasmic solute receptor protein and the two transmembrane proteins.</text>
</comment>
<keyword evidence="4 7" id="KW-0812">Transmembrane</keyword>
<feature type="transmembrane region" description="Helical" evidence="7">
    <location>
        <begin position="87"/>
        <end position="109"/>
    </location>
</feature>
<name>A0ABR9G370_9GAMM</name>
<feature type="transmembrane region" description="Helical" evidence="7">
    <location>
        <begin position="42"/>
        <end position="66"/>
    </location>
</feature>
<organism evidence="9 10">
    <name type="scientific">Halomonas colorata</name>
    <dbReference type="NCBI Taxonomy" id="2742615"/>
    <lineage>
        <taxon>Bacteria</taxon>
        <taxon>Pseudomonadati</taxon>
        <taxon>Pseudomonadota</taxon>
        <taxon>Gammaproteobacteria</taxon>
        <taxon>Oceanospirillales</taxon>
        <taxon>Halomonadaceae</taxon>
        <taxon>Halomonas</taxon>
    </lineage>
</organism>
<evidence type="ECO:0000313" key="9">
    <source>
        <dbReference type="EMBL" id="MBE0465339.1"/>
    </source>
</evidence>
<accession>A0ABR9G370</accession>
<sequence>MIIFKCIDWLLDRVITPIVSIIGVFVALAFVVGIIARSYLGIAFFGMEELILIAVIWFYMLGAMLASKEGAHLQADFIPVIVKNEKVVVIFRIAATVISILMAGLFISWSNELFQWALKRNQTTPVFSIPIYVSQASLLIAAVFMTLYLVRDLVNEIRTLSCHKKSSTPAKR</sequence>
<keyword evidence="5 7" id="KW-1133">Transmembrane helix</keyword>
<dbReference type="RefSeq" id="WP_192539764.1">
    <property type="nucleotide sequence ID" value="NZ_RRZB01000078.1"/>
</dbReference>
<comment type="function">
    <text evidence="7">Part of the tripartite ATP-independent periplasmic (TRAP) transport system.</text>
</comment>
<dbReference type="Pfam" id="PF04290">
    <property type="entry name" value="DctQ"/>
    <property type="match status" value="1"/>
</dbReference>
<evidence type="ECO:0000256" key="3">
    <source>
        <dbReference type="ARBA" id="ARBA00022475"/>
    </source>
</evidence>
<keyword evidence="6 7" id="KW-0472">Membrane</keyword>
<keyword evidence="7" id="KW-0997">Cell inner membrane</keyword>
<feature type="transmembrane region" description="Helical" evidence="7">
    <location>
        <begin position="14"/>
        <end position="36"/>
    </location>
</feature>
<evidence type="ECO:0000256" key="4">
    <source>
        <dbReference type="ARBA" id="ARBA00022692"/>
    </source>
</evidence>
<evidence type="ECO:0000313" key="10">
    <source>
        <dbReference type="Proteomes" id="UP001645038"/>
    </source>
</evidence>
<evidence type="ECO:0000256" key="5">
    <source>
        <dbReference type="ARBA" id="ARBA00022989"/>
    </source>
</evidence>
<protein>
    <recommendedName>
        <fullName evidence="7">TRAP transporter small permease protein</fullName>
    </recommendedName>
</protein>
<comment type="similarity">
    <text evidence="7">Belongs to the TRAP transporter small permease family.</text>
</comment>
<keyword evidence="10" id="KW-1185">Reference proteome</keyword>